<evidence type="ECO:0008006" key="3">
    <source>
        <dbReference type="Google" id="ProtNLM"/>
    </source>
</evidence>
<gene>
    <name evidence="1" type="ORF">CLV71_102613</name>
</gene>
<dbReference type="Proteomes" id="UP000294927">
    <property type="component" value="Unassembled WGS sequence"/>
</dbReference>
<name>A0A4R7W1V5_9PSEU</name>
<keyword evidence="2" id="KW-1185">Reference proteome</keyword>
<dbReference type="AlphaFoldDB" id="A0A4R7W1V5"/>
<dbReference type="PROSITE" id="PS51257">
    <property type="entry name" value="PROKAR_LIPOPROTEIN"/>
    <property type="match status" value="1"/>
</dbReference>
<dbReference type="EMBL" id="SOCP01000002">
    <property type="protein sequence ID" value="TDV56546.1"/>
    <property type="molecule type" value="Genomic_DNA"/>
</dbReference>
<organism evidence="1 2">
    <name type="scientific">Actinophytocola oryzae</name>
    <dbReference type="NCBI Taxonomy" id="502181"/>
    <lineage>
        <taxon>Bacteria</taxon>
        <taxon>Bacillati</taxon>
        <taxon>Actinomycetota</taxon>
        <taxon>Actinomycetes</taxon>
        <taxon>Pseudonocardiales</taxon>
        <taxon>Pseudonocardiaceae</taxon>
    </lineage>
</organism>
<evidence type="ECO:0000313" key="2">
    <source>
        <dbReference type="Proteomes" id="UP000294927"/>
    </source>
</evidence>
<reference evidence="1 2" key="1">
    <citation type="submission" date="2019-03" db="EMBL/GenBank/DDBJ databases">
        <title>Genomic Encyclopedia of Archaeal and Bacterial Type Strains, Phase II (KMG-II): from individual species to whole genera.</title>
        <authorList>
            <person name="Goeker M."/>
        </authorList>
    </citation>
    <scope>NUCLEOTIDE SEQUENCE [LARGE SCALE GENOMIC DNA]</scope>
    <source>
        <strain evidence="1 2">DSM 45499</strain>
    </source>
</reference>
<evidence type="ECO:0000313" key="1">
    <source>
        <dbReference type="EMBL" id="TDV56546.1"/>
    </source>
</evidence>
<dbReference type="RefSeq" id="WP_133901776.1">
    <property type="nucleotide sequence ID" value="NZ_SOCP01000002.1"/>
</dbReference>
<proteinExistence type="predicted"/>
<comment type="caution">
    <text evidence="1">The sequence shown here is derived from an EMBL/GenBank/DDBJ whole genome shotgun (WGS) entry which is preliminary data.</text>
</comment>
<accession>A0A4R7W1V5</accession>
<protein>
    <recommendedName>
        <fullName evidence="3">Lipoprotein</fullName>
    </recommendedName>
</protein>
<dbReference type="OrthoDB" id="5193742at2"/>
<sequence length="132" mass="13981">MIVRWLVVGVAVAGLALVSGCSVDQRADDAARQAGRFVNALRANDLGTACELLAPNTASHLTRPHETCGQALPTLSLPVGDVRDASVWSDRAQVHTSDDTLFLVELDSGWRVDAAGCTRAERDTYDCTLASG</sequence>